<evidence type="ECO:0008006" key="3">
    <source>
        <dbReference type="Google" id="ProtNLM"/>
    </source>
</evidence>
<evidence type="ECO:0000313" key="2">
    <source>
        <dbReference type="EMBL" id="VFU23616.1"/>
    </source>
</evidence>
<organism evidence="2">
    <name type="scientific">Salix viminalis</name>
    <name type="common">Common osier</name>
    <name type="synonym">Basket willow</name>
    <dbReference type="NCBI Taxonomy" id="40686"/>
    <lineage>
        <taxon>Eukaryota</taxon>
        <taxon>Viridiplantae</taxon>
        <taxon>Streptophyta</taxon>
        <taxon>Embryophyta</taxon>
        <taxon>Tracheophyta</taxon>
        <taxon>Spermatophyta</taxon>
        <taxon>Magnoliopsida</taxon>
        <taxon>eudicotyledons</taxon>
        <taxon>Gunneridae</taxon>
        <taxon>Pentapetalae</taxon>
        <taxon>rosids</taxon>
        <taxon>fabids</taxon>
        <taxon>Malpighiales</taxon>
        <taxon>Salicaceae</taxon>
        <taxon>Saliceae</taxon>
        <taxon>Salix</taxon>
    </lineage>
</organism>
<keyword evidence="1" id="KW-0732">Signal</keyword>
<feature type="chain" id="PRO_5026870669" description="Secreted protein" evidence="1">
    <location>
        <begin position="23"/>
        <end position="99"/>
    </location>
</feature>
<dbReference type="AlphaFoldDB" id="A0A6N2KCA9"/>
<name>A0A6N2KCA9_SALVM</name>
<reference evidence="2" key="1">
    <citation type="submission" date="2019-03" db="EMBL/GenBank/DDBJ databases">
        <authorList>
            <person name="Mank J."/>
            <person name="Almeida P."/>
        </authorList>
    </citation>
    <scope>NUCLEOTIDE SEQUENCE</scope>
    <source>
        <strain evidence="2">78183</strain>
    </source>
</reference>
<gene>
    <name evidence="2" type="ORF">SVIM_LOCUS37430</name>
</gene>
<feature type="signal peptide" evidence="1">
    <location>
        <begin position="1"/>
        <end position="22"/>
    </location>
</feature>
<accession>A0A6N2KCA9</accession>
<sequence length="99" mass="11911">MLRCLLIAAVIVVQLQILKIKCQKQQPWRHICHRMKIRPYLRPCPMNLIVKFSPQCDHRFQRSWDTSWIHFMPVTLATVKMDFPFRMAPVNRMYPSLNC</sequence>
<protein>
    <recommendedName>
        <fullName evidence="3">Secreted protein</fullName>
    </recommendedName>
</protein>
<proteinExistence type="predicted"/>
<evidence type="ECO:0000256" key="1">
    <source>
        <dbReference type="SAM" id="SignalP"/>
    </source>
</evidence>
<dbReference type="EMBL" id="CAADRP010000125">
    <property type="protein sequence ID" value="VFU23616.1"/>
    <property type="molecule type" value="Genomic_DNA"/>
</dbReference>